<dbReference type="FunFam" id="3.65.10.10:FF:000006">
    <property type="entry name" value="3-phosphoshikimate 1-carboxyvinyltransferase"/>
    <property type="match status" value="1"/>
</dbReference>
<evidence type="ECO:0000256" key="2">
    <source>
        <dbReference type="ARBA" id="ARBA00009948"/>
    </source>
</evidence>
<dbReference type="GO" id="GO:0003866">
    <property type="term" value="F:3-phosphoshikimate 1-carboxyvinyltransferase activity"/>
    <property type="evidence" value="ECO:0007669"/>
    <property type="project" value="UniProtKB-EC"/>
</dbReference>
<dbReference type="InterPro" id="IPR023193">
    <property type="entry name" value="EPSP_synthase_CS"/>
</dbReference>
<organism evidence="10">
    <name type="scientific">marine sediment metagenome</name>
    <dbReference type="NCBI Taxonomy" id="412755"/>
    <lineage>
        <taxon>unclassified sequences</taxon>
        <taxon>metagenomes</taxon>
        <taxon>ecological metagenomes</taxon>
    </lineage>
</organism>
<evidence type="ECO:0000256" key="4">
    <source>
        <dbReference type="ARBA" id="ARBA00022490"/>
    </source>
</evidence>
<dbReference type="Gene3D" id="3.65.10.10">
    <property type="entry name" value="Enolpyruvate transferase domain"/>
    <property type="match status" value="2"/>
</dbReference>
<evidence type="ECO:0000256" key="7">
    <source>
        <dbReference type="ARBA" id="ARBA00023141"/>
    </source>
</evidence>
<evidence type="ECO:0000259" key="9">
    <source>
        <dbReference type="Pfam" id="PF00275"/>
    </source>
</evidence>
<dbReference type="Pfam" id="PF00275">
    <property type="entry name" value="EPSP_synthase"/>
    <property type="match status" value="1"/>
</dbReference>
<protein>
    <recommendedName>
        <fullName evidence="3">3-phosphoshikimate 1-carboxyvinyltransferase</fullName>
        <ecNumber evidence="3">2.5.1.19</ecNumber>
    </recommendedName>
</protein>
<dbReference type="CDD" id="cd01556">
    <property type="entry name" value="EPSP_synthase"/>
    <property type="match status" value="1"/>
</dbReference>
<reference evidence="10" key="1">
    <citation type="journal article" date="2014" name="Front. Microbiol.">
        <title>High frequency of phylogenetically diverse reductive dehalogenase-homologous genes in deep subseafloor sedimentary metagenomes.</title>
        <authorList>
            <person name="Kawai M."/>
            <person name="Futagami T."/>
            <person name="Toyoda A."/>
            <person name="Takaki Y."/>
            <person name="Nishi S."/>
            <person name="Hori S."/>
            <person name="Arai W."/>
            <person name="Tsubouchi T."/>
            <person name="Morono Y."/>
            <person name="Uchiyama I."/>
            <person name="Ito T."/>
            <person name="Fujiyama A."/>
            <person name="Inagaki F."/>
            <person name="Takami H."/>
        </authorList>
    </citation>
    <scope>NUCLEOTIDE SEQUENCE</scope>
    <source>
        <strain evidence="10">Expedition CK06-06</strain>
    </source>
</reference>
<dbReference type="NCBIfam" id="TIGR01356">
    <property type="entry name" value="aroA"/>
    <property type="match status" value="1"/>
</dbReference>
<evidence type="ECO:0000256" key="5">
    <source>
        <dbReference type="ARBA" id="ARBA00022605"/>
    </source>
</evidence>
<evidence type="ECO:0000256" key="6">
    <source>
        <dbReference type="ARBA" id="ARBA00022679"/>
    </source>
</evidence>
<dbReference type="PANTHER" id="PTHR21090:SF5">
    <property type="entry name" value="PENTAFUNCTIONAL AROM POLYPEPTIDE"/>
    <property type="match status" value="1"/>
</dbReference>
<dbReference type="UniPathway" id="UPA00053">
    <property type="reaction ID" value="UER00089"/>
</dbReference>
<dbReference type="InterPro" id="IPR006264">
    <property type="entry name" value="EPSP_synthase"/>
</dbReference>
<dbReference type="PROSITE" id="PS00885">
    <property type="entry name" value="EPSP_SYNTHASE_2"/>
    <property type="match status" value="1"/>
</dbReference>
<keyword evidence="6" id="KW-0808">Transferase</keyword>
<dbReference type="GO" id="GO:0009073">
    <property type="term" value="P:aromatic amino acid family biosynthetic process"/>
    <property type="evidence" value="ECO:0007669"/>
    <property type="project" value="UniProtKB-KW"/>
</dbReference>
<dbReference type="EC" id="2.5.1.19" evidence="3"/>
<accession>X0RZM6</accession>
<dbReference type="SUPFAM" id="SSF55205">
    <property type="entry name" value="EPT/RTPC-like"/>
    <property type="match status" value="1"/>
</dbReference>
<feature type="domain" description="Enolpyruvate transferase" evidence="9">
    <location>
        <begin position="1"/>
        <end position="324"/>
    </location>
</feature>
<dbReference type="InterPro" id="IPR036968">
    <property type="entry name" value="Enolpyruvate_Tfrase_sf"/>
</dbReference>
<evidence type="ECO:0000256" key="1">
    <source>
        <dbReference type="ARBA" id="ARBA00004811"/>
    </source>
</evidence>
<gene>
    <name evidence="10" type="ORF">S01H1_13234</name>
</gene>
<sequence>MRLLAGLLAGQPFSTILTGDKQLLRRPMERVAAPLRQLGVRIETTSGHAPLHIQGGKVNGGELTLTVPSAQVKSALLLAGLYTSSPLCVYQSAPTRDHTERMLAGMGADMSVDGNRVFLTPPTSLSPLSIDIPGDISAASFPIVGAMLVPASEVTLAGVGINPTRTGLIDVLQEMGARITISAERLVGNEPVGDITVRHTQLHGVEIKGEAVVRLIDELPLVAVAATQAEGKTVIRDAAELRVKETDRIATVVEELRKLGARIEETQDGFVVEGPTVLTGGIVDSHGDHRLAMALAIAGLVAQKEVIVHQAGCIGDSFPDFITEMRSIGACYD</sequence>
<keyword evidence="4" id="KW-0963">Cytoplasm</keyword>
<dbReference type="InterPro" id="IPR001986">
    <property type="entry name" value="Enolpyruvate_Tfrase_dom"/>
</dbReference>
<evidence type="ECO:0000313" key="10">
    <source>
        <dbReference type="EMBL" id="GAF74274.1"/>
    </source>
</evidence>
<comment type="similarity">
    <text evidence="2">Belongs to the EPSP synthase family.</text>
</comment>
<dbReference type="EMBL" id="BARS01006828">
    <property type="protein sequence ID" value="GAF74274.1"/>
    <property type="molecule type" value="Genomic_DNA"/>
</dbReference>
<proteinExistence type="inferred from homology"/>
<keyword evidence="7" id="KW-0057">Aromatic amino acid biosynthesis</keyword>
<keyword evidence="5" id="KW-0028">Amino-acid biosynthesis</keyword>
<comment type="pathway">
    <text evidence="1">Metabolic intermediate biosynthesis; chorismate biosynthesis; chorismate from D-erythrose 4-phosphate and phosphoenolpyruvate: step 6/7.</text>
</comment>
<name>X0RZM6_9ZZZZ</name>
<dbReference type="GO" id="GO:0009423">
    <property type="term" value="P:chorismate biosynthetic process"/>
    <property type="evidence" value="ECO:0007669"/>
    <property type="project" value="UniProtKB-UniPathway"/>
</dbReference>
<dbReference type="InterPro" id="IPR013792">
    <property type="entry name" value="RNA3'P_cycl/enolpyr_Trfase_a/b"/>
</dbReference>
<comment type="caution">
    <text evidence="10">The sequence shown here is derived from an EMBL/GenBank/DDBJ whole genome shotgun (WGS) entry which is preliminary data.</text>
</comment>
<dbReference type="GO" id="GO:0008652">
    <property type="term" value="P:amino acid biosynthetic process"/>
    <property type="evidence" value="ECO:0007669"/>
    <property type="project" value="UniProtKB-KW"/>
</dbReference>
<dbReference type="PANTHER" id="PTHR21090">
    <property type="entry name" value="AROM/DEHYDROQUINATE SYNTHASE"/>
    <property type="match status" value="1"/>
</dbReference>
<evidence type="ECO:0000256" key="8">
    <source>
        <dbReference type="ARBA" id="ARBA00044633"/>
    </source>
</evidence>
<dbReference type="AlphaFoldDB" id="X0RZM6"/>
<comment type="catalytic activity">
    <reaction evidence="8">
        <text>3-phosphoshikimate + phosphoenolpyruvate = 5-O-(1-carboxyvinyl)-3-phosphoshikimate + phosphate</text>
        <dbReference type="Rhea" id="RHEA:21256"/>
        <dbReference type="ChEBI" id="CHEBI:43474"/>
        <dbReference type="ChEBI" id="CHEBI:57701"/>
        <dbReference type="ChEBI" id="CHEBI:58702"/>
        <dbReference type="ChEBI" id="CHEBI:145989"/>
        <dbReference type="EC" id="2.5.1.19"/>
    </reaction>
    <physiologicalReaction direction="left-to-right" evidence="8">
        <dbReference type="Rhea" id="RHEA:21257"/>
    </physiologicalReaction>
</comment>
<evidence type="ECO:0000256" key="3">
    <source>
        <dbReference type="ARBA" id="ARBA00012450"/>
    </source>
</evidence>